<reference evidence="1 2" key="1">
    <citation type="submission" date="2016-10" db="EMBL/GenBank/DDBJ databases">
        <authorList>
            <person name="de Groot N.N."/>
        </authorList>
    </citation>
    <scope>NUCLEOTIDE SEQUENCE [LARGE SCALE GENOMIC DNA]</scope>
    <source>
        <strain evidence="1 2">CGMCC 4.5506</strain>
    </source>
</reference>
<keyword evidence="1" id="KW-0238">DNA-binding</keyword>
<dbReference type="AlphaFoldDB" id="A0A222VW56"/>
<name>A0A222VW56_9PSEU</name>
<organism evidence="1 2">
    <name type="scientific">Prauserella marina</name>
    <dbReference type="NCBI Taxonomy" id="530584"/>
    <lineage>
        <taxon>Bacteria</taxon>
        <taxon>Bacillati</taxon>
        <taxon>Actinomycetota</taxon>
        <taxon>Actinomycetes</taxon>
        <taxon>Pseudonocardiales</taxon>
        <taxon>Pseudonocardiaceae</taxon>
        <taxon>Prauserella</taxon>
    </lineage>
</organism>
<dbReference type="GO" id="GO:0003677">
    <property type="term" value="F:DNA binding"/>
    <property type="evidence" value="ECO:0007669"/>
    <property type="project" value="UniProtKB-KW"/>
</dbReference>
<dbReference type="OrthoDB" id="8443918at2"/>
<dbReference type="PANTHER" id="PTHR33169">
    <property type="entry name" value="PADR-FAMILY TRANSCRIPTIONAL REGULATOR"/>
    <property type="match status" value="1"/>
</dbReference>
<dbReference type="InterPro" id="IPR005149">
    <property type="entry name" value="Tscrpt_reg_PadR_N"/>
</dbReference>
<dbReference type="STRING" id="530584.SAMN05421630_11115"/>
<dbReference type="Gene3D" id="1.10.10.10">
    <property type="entry name" value="Winged helix-like DNA-binding domain superfamily/Winged helix DNA-binding domain"/>
    <property type="match status" value="1"/>
</dbReference>
<dbReference type="Proteomes" id="UP000199494">
    <property type="component" value="Unassembled WGS sequence"/>
</dbReference>
<dbReference type="KEGG" id="pmad:BAY61_27060"/>
<evidence type="ECO:0000313" key="2">
    <source>
        <dbReference type="Proteomes" id="UP000199494"/>
    </source>
</evidence>
<dbReference type="EMBL" id="FMZE01000011">
    <property type="protein sequence ID" value="SDD66779.1"/>
    <property type="molecule type" value="Genomic_DNA"/>
</dbReference>
<dbReference type="InterPro" id="IPR036390">
    <property type="entry name" value="WH_DNA-bd_sf"/>
</dbReference>
<gene>
    <name evidence="1" type="ORF">SAMN05421630_11115</name>
</gene>
<proteinExistence type="predicted"/>
<sequence length="196" mass="21807">MSATRLLVLGVVRMLGTAHGYQVRRELLSWSADAWANVQPGSIYHALKKMAVEGLLDRVEDTEQGSGPDRVAYRLNERGESEFMRRLPLMLSNVKDDPNGNHDFLAALVFLPSLDRELAISLLGYRLTALGSGKANIDALINESDRWGQPPHVQAMYRLWQTQLDGAIEWLTGLIEQLRSGDFVMADDPGRSFGSP</sequence>
<dbReference type="Pfam" id="PF03551">
    <property type="entry name" value="PadR"/>
    <property type="match status" value="1"/>
</dbReference>
<dbReference type="PANTHER" id="PTHR33169:SF14">
    <property type="entry name" value="TRANSCRIPTIONAL REGULATOR RV3488"/>
    <property type="match status" value="1"/>
</dbReference>
<keyword evidence="2" id="KW-1185">Reference proteome</keyword>
<dbReference type="RefSeq" id="WP_091809067.1">
    <property type="nucleotide sequence ID" value="NZ_CP016353.1"/>
</dbReference>
<dbReference type="InterPro" id="IPR036388">
    <property type="entry name" value="WH-like_DNA-bd_sf"/>
</dbReference>
<protein>
    <submittedName>
        <fullName evidence="1">DNA-binding transcriptional regulator, PadR family</fullName>
    </submittedName>
</protein>
<dbReference type="SUPFAM" id="SSF46785">
    <property type="entry name" value="Winged helix' DNA-binding domain"/>
    <property type="match status" value="1"/>
</dbReference>
<dbReference type="InterPro" id="IPR052509">
    <property type="entry name" value="Metal_resp_DNA-bind_regulator"/>
</dbReference>
<evidence type="ECO:0000313" key="1">
    <source>
        <dbReference type="EMBL" id="SDD66779.1"/>
    </source>
</evidence>
<accession>A0A222VW56</accession>